<name>A0ABS4YTL8_9MICC</name>
<keyword evidence="2" id="KW-0812">Transmembrane</keyword>
<organism evidence="3 4">
    <name type="scientific">Arthrobacter stackebrandtii</name>
    <dbReference type="NCBI Taxonomy" id="272161"/>
    <lineage>
        <taxon>Bacteria</taxon>
        <taxon>Bacillati</taxon>
        <taxon>Actinomycetota</taxon>
        <taxon>Actinomycetes</taxon>
        <taxon>Micrococcales</taxon>
        <taxon>Micrococcaceae</taxon>
        <taxon>Arthrobacter</taxon>
    </lineage>
</organism>
<keyword evidence="2" id="KW-0472">Membrane</keyword>
<keyword evidence="2" id="KW-1133">Transmembrane helix</keyword>
<evidence type="ECO:0000256" key="1">
    <source>
        <dbReference type="SAM" id="MobiDB-lite"/>
    </source>
</evidence>
<feature type="transmembrane region" description="Helical" evidence="2">
    <location>
        <begin position="173"/>
        <end position="198"/>
    </location>
</feature>
<feature type="transmembrane region" description="Helical" evidence="2">
    <location>
        <begin position="205"/>
        <end position="224"/>
    </location>
</feature>
<protein>
    <recommendedName>
        <fullName evidence="5">DUF4386 family protein</fullName>
    </recommendedName>
</protein>
<feature type="transmembrane region" description="Helical" evidence="2">
    <location>
        <begin position="52"/>
        <end position="74"/>
    </location>
</feature>
<accession>A0ABS4YTL8</accession>
<evidence type="ECO:0000256" key="2">
    <source>
        <dbReference type="SAM" id="Phobius"/>
    </source>
</evidence>
<proteinExistence type="predicted"/>
<comment type="caution">
    <text evidence="3">The sequence shown here is derived from an EMBL/GenBank/DDBJ whole genome shotgun (WGS) entry which is preliminary data.</text>
</comment>
<sequence length="254" mass="25740">MDAGISTGKDTTEPTSTHETPAALPHPARPGPLETATGAAARRPIRIMGRRSTAAALVAGAVLNASASYINTAFLQGGPTVEGYVNALSERGALGLFGVLLNILGIPMMLAGIVGLLQLGSPKSPVASRIALAATVVGMVAFLCMNGALAALYSMGTGGHAEVVAQQLTGTSAGMLAMLLPFLLGNAVGMVGAAVALFRSKVTAPWIPATLLMFFVADFFLPAVPLFDAHLLFVAFATGAALAVLRAGRQPFSG</sequence>
<evidence type="ECO:0000313" key="3">
    <source>
        <dbReference type="EMBL" id="MBP2411945.1"/>
    </source>
</evidence>
<feature type="region of interest" description="Disordered" evidence="1">
    <location>
        <begin position="1"/>
        <end position="40"/>
    </location>
</feature>
<gene>
    <name evidence="3" type="ORF">JOF48_000744</name>
</gene>
<keyword evidence="4" id="KW-1185">Reference proteome</keyword>
<feature type="transmembrane region" description="Helical" evidence="2">
    <location>
        <begin position="131"/>
        <end position="153"/>
    </location>
</feature>
<dbReference type="Proteomes" id="UP000711614">
    <property type="component" value="Unassembled WGS sequence"/>
</dbReference>
<dbReference type="EMBL" id="JAGIOI010000001">
    <property type="protein sequence ID" value="MBP2411945.1"/>
    <property type="molecule type" value="Genomic_DNA"/>
</dbReference>
<reference evidence="3 4" key="1">
    <citation type="submission" date="2021-03" db="EMBL/GenBank/DDBJ databases">
        <title>Sequencing the genomes of 1000 actinobacteria strains.</title>
        <authorList>
            <person name="Klenk H.-P."/>
        </authorList>
    </citation>
    <scope>NUCLEOTIDE SEQUENCE [LARGE SCALE GENOMIC DNA]</scope>
    <source>
        <strain evidence="3 4">DSM 16005</strain>
    </source>
</reference>
<evidence type="ECO:0008006" key="5">
    <source>
        <dbReference type="Google" id="ProtNLM"/>
    </source>
</evidence>
<feature type="transmembrane region" description="Helical" evidence="2">
    <location>
        <begin position="94"/>
        <end position="119"/>
    </location>
</feature>
<feature type="transmembrane region" description="Helical" evidence="2">
    <location>
        <begin position="230"/>
        <end position="248"/>
    </location>
</feature>
<dbReference type="RefSeq" id="WP_209677417.1">
    <property type="nucleotide sequence ID" value="NZ_JAGIOI010000001.1"/>
</dbReference>
<evidence type="ECO:0000313" key="4">
    <source>
        <dbReference type="Proteomes" id="UP000711614"/>
    </source>
</evidence>